<evidence type="ECO:0000313" key="3">
    <source>
        <dbReference type="EMBL" id="ETL96484.1"/>
    </source>
</evidence>
<gene>
    <name evidence="2" type="ORF">L915_06225</name>
    <name evidence="3" type="ORF">L917_06036</name>
</gene>
<dbReference type="EMBL" id="KI678900">
    <property type="protein sequence ID" value="ETL96484.1"/>
    <property type="molecule type" value="Genomic_DNA"/>
</dbReference>
<name>W2H5L4_PHYNI</name>
<dbReference type="Proteomes" id="UP000053236">
    <property type="component" value="Unassembled WGS sequence"/>
</dbReference>
<dbReference type="AlphaFoldDB" id="W2H5L4"/>
<reference evidence="2" key="2">
    <citation type="submission" date="2013-11" db="EMBL/GenBank/DDBJ databases">
        <title>The Genome Sequence of Phytophthora parasitica CJ02B3.</title>
        <authorList>
            <consortium name="The Broad Institute Genomics Platform"/>
            <person name="Russ C."/>
            <person name="Tyler B."/>
            <person name="Panabieres F."/>
            <person name="Shan W."/>
            <person name="Tripathy S."/>
            <person name="Grunwald N."/>
            <person name="Machado M."/>
            <person name="Johnson C.S."/>
            <person name="Arredondo F."/>
            <person name="Hong C."/>
            <person name="Coffey M."/>
            <person name="Young S.K."/>
            <person name="Zeng Q."/>
            <person name="Gargeya S."/>
            <person name="Fitzgerald M."/>
            <person name="Abouelleil A."/>
            <person name="Alvarado L."/>
            <person name="Chapman S.B."/>
            <person name="Gainer-Dewar J."/>
            <person name="Goldberg J."/>
            <person name="Griggs A."/>
            <person name="Gujja S."/>
            <person name="Hansen M."/>
            <person name="Howarth C."/>
            <person name="Imamovic A."/>
            <person name="Ireland A."/>
            <person name="Larimer J."/>
            <person name="McCowan C."/>
            <person name="Murphy C."/>
            <person name="Pearson M."/>
            <person name="Poon T.W."/>
            <person name="Priest M."/>
            <person name="Roberts A."/>
            <person name="Saif S."/>
            <person name="Shea T."/>
            <person name="Sykes S."/>
            <person name="Wortman J."/>
            <person name="Nusbaum C."/>
            <person name="Birren B."/>
        </authorList>
    </citation>
    <scope>NUCLEOTIDE SEQUENCE [LARGE SCALE GENOMIC DNA]</scope>
    <source>
        <strain evidence="2">CJ02B3</strain>
    </source>
</reference>
<protein>
    <submittedName>
        <fullName evidence="2">Uncharacterized protein</fullName>
    </submittedName>
</protein>
<dbReference type="Proteomes" id="UP000054423">
    <property type="component" value="Unassembled WGS sequence"/>
</dbReference>
<accession>W2H5L4</accession>
<organism evidence="2">
    <name type="scientific">Phytophthora nicotianae</name>
    <name type="common">Potato buckeye rot agent</name>
    <name type="synonym">Phytophthora parasitica</name>
    <dbReference type="NCBI Taxonomy" id="4792"/>
    <lineage>
        <taxon>Eukaryota</taxon>
        <taxon>Sar</taxon>
        <taxon>Stramenopiles</taxon>
        <taxon>Oomycota</taxon>
        <taxon>Peronosporomycetes</taxon>
        <taxon>Peronosporales</taxon>
        <taxon>Peronosporaceae</taxon>
        <taxon>Phytophthora</taxon>
    </lineage>
</organism>
<dbReference type="EMBL" id="KI685629">
    <property type="protein sequence ID" value="ETK89900.1"/>
    <property type="molecule type" value="Genomic_DNA"/>
</dbReference>
<evidence type="ECO:0000256" key="1">
    <source>
        <dbReference type="SAM" id="MobiDB-lite"/>
    </source>
</evidence>
<feature type="region of interest" description="Disordered" evidence="1">
    <location>
        <begin position="1"/>
        <end position="66"/>
    </location>
</feature>
<evidence type="ECO:0000313" key="2">
    <source>
        <dbReference type="EMBL" id="ETK89900.1"/>
    </source>
</evidence>
<proteinExistence type="predicted"/>
<sequence>MPNMREATRFQATEEEEEHWEHWAVSGGRPTRRRRLEEQQLGTVAAKTSRSRGPPMSGWTAATVAA</sequence>
<reference evidence="3" key="1">
    <citation type="submission" date="2013-11" db="EMBL/GenBank/DDBJ databases">
        <title>The Genome Sequence of Phytophthora parasitica CHvinca01.</title>
        <authorList>
            <consortium name="The Broad Institute Genomics Platform"/>
            <person name="Russ C."/>
            <person name="Tyler B."/>
            <person name="Panabieres F."/>
            <person name="Shan W."/>
            <person name="Tripathy S."/>
            <person name="Grunwald N."/>
            <person name="Machado M."/>
            <person name="Johnson C.S."/>
            <person name="Arredondo F."/>
            <person name="Hong C."/>
            <person name="Coffey M."/>
            <person name="Young S.K."/>
            <person name="Zeng Q."/>
            <person name="Gargeya S."/>
            <person name="Fitzgerald M."/>
            <person name="Abouelleil A."/>
            <person name="Alvarado L."/>
            <person name="Chapman S.B."/>
            <person name="Gainer-Dewar J."/>
            <person name="Goldberg J."/>
            <person name="Griggs A."/>
            <person name="Gujja S."/>
            <person name="Hansen M."/>
            <person name="Howarth C."/>
            <person name="Imamovic A."/>
            <person name="Ireland A."/>
            <person name="Larimer J."/>
            <person name="McCowan C."/>
            <person name="Murphy C."/>
            <person name="Pearson M."/>
            <person name="Poon T.W."/>
            <person name="Priest M."/>
            <person name="Roberts A."/>
            <person name="Saif S."/>
            <person name="Shea T."/>
            <person name="Sykes S."/>
            <person name="Wortman J."/>
            <person name="Nusbaum C."/>
            <person name="Birren B."/>
        </authorList>
    </citation>
    <scope>NUCLEOTIDE SEQUENCE [LARGE SCALE GENOMIC DNA]</scope>
    <source>
        <strain evidence="3">CHvinca01</strain>
    </source>
</reference>